<proteinExistence type="predicted"/>
<evidence type="ECO:0000313" key="3">
    <source>
        <dbReference type="Proteomes" id="UP000035081"/>
    </source>
</evidence>
<dbReference type="KEGG" id="msr:AU15_09775"/>
<reference evidence="2 4" key="2">
    <citation type="submission" date="2016-10" db="EMBL/GenBank/DDBJ databases">
        <authorList>
            <person name="Varghese N."/>
            <person name="Submissions S."/>
        </authorList>
    </citation>
    <scope>NUCLEOTIDE SEQUENCE [LARGE SCALE GENOMIC DNA]</scope>
    <source>
        <strain evidence="2 4">DSM 26291</strain>
    </source>
</reference>
<evidence type="ECO:0008006" key="5">
    <source>
        <dbReference type="Google" id="ProtNLM"/>
    </source>
</evidence>
<dbReference type="Proteomes" id="UP000199211">
    <property type="component" value="Unassembled WGS sequence"/>
</dbReference>
<keyword evidence="4" id="KW-1185">Reference proteome</keyword>
<dbReference type="RefSeq" id="WP_041333649.1">
    <property type="nucleotide sequence ID" value="NZ_FOTV01000003.1"/>
</dbReference>
<accession>A0A1I4IG60</accession>
<protein>
    <recommendedName>
        <fullName evidence="5">Big-1 domain-containing protein</fullName>
    </recommendedName>
</protein>
<dbReference type="Proteomes" id="UP000035081">
    <property type="component" value="Chromosome"/>
</dbReference>
<evidence type="ECO:0000313" key="4">
    <source>
        <dbReference type="Proteomes" id="UP000199211"/>
    </source>
</evidence>
<dbReference type="AlphaFoldDB" id="W5YVN8"/>
<sequence length="351" mass="38171">MWNHRPEYQFSRYSLEIDEINRVQVDPDTGDESSEDIFNTDTPVIGSSDNLDHLAGLAPEDFLTMRLYLNQDAGNVLWEYAFEFLDLRALIDPDDLTLESGFIPVSADFPEIELSADLVGYANRSEENKEPVRMIWEAPNGGSLATQSEVDADQALFRNTLTTSRNAGTKHTVKAMLDTGASRALSQILSFQVVPGQPANIDVSTEGQMSLLKLGSVKVLATVKDAHGNSVDDNTAVNVTTEGPIELASEVVHLENGVLELEVVGTHYAEAANLVIRAGEVEREIQLEVKPLTVEIQSQPDSLETNTNYSAQLKVVDTQGSAVEGVEVEVYSDIGRVAETSVVTDAQGTAC</sequence>
<gene>
    <name evidence="1" type="ORF">AU15_09775</name>
    <name evidence="2" type="ORF">SAMN04487868_103253</name>
</gene>
<evidence type="ECO:0000313" key="2">
    <source>
        <dbReference type="EMBL" id="SFL53047.1"/>
    </source>
</evidence>
<dbReference type="EMBL" id="CP007152">
    <property type="protein sequence ID" value="AHI33130.1"/>
    <property type="molecule type" value="Genomic_DNA"/>
</dbReference>
<accession>W5YVN8</accession>
<dbReference type="HOGENOM" id="CLU_789427_0_0_6"/>
<organism evidence="1 3">
    <name type="scientific">Marinobacter salarius</name>
    <dbReference type="NCBI Taxonomy" id="1420917"/>
    <lineage>
        <taxon>Bacteria</taxon>
        <taxon>Pseudomonadati</taxon>
        <taxon>Pseudomonadota</taxon>
        <taxon>Gammaproteobacteria</taxon>
        <taxon>Pseudomonadales</taxon>
        <taxon>Marinobacteraceae</taxon>
        <taxon>Marinobacter</taxon>
    </lineage>
</organism>
<dbReference type="EMBL" id="FOTV01000003">
    <property type="protein sequence ID" value="SFL53047.1"/>
    <property type="molecule type" value="Genomic_DNA"/>
</dbReference>
<name>W5YVN8_9GAMM</name>
<reference evidence="1 3" key="1">
    <citation type="journal article" date="2014" name="Genome Announc.">
        <title>Draft Genome Sequences of Marinobacter similis A3d10T and Marinobacter salarius R9SW1T.</title>
        <authorList>
            <person name="Ivanova E.P."/>
            <person name="Ng H.J."/>
            <person name="Webb H.K."/>
            <person name="Feng G."/>
            <person name="Oshima K."/>
            <person name="Hattori M."/>
            <person name="Ohkuma M."/>
            <person name="Sergeev A.F."/>
            <person name="Mikhailov V.V."/>
            <person name="Crawford R.J."/>
            <person name="Sawabe T."/>
        </authorList>
    </citation>
    <scope>NUCLEOTIDE SEQUENCE [LARGE SCALE GENOMIC DNA]</scope>
    <source>
        <strain evidence="3">A3d10 and R9SW1</strain>
        <strain evidence="1">R9SW1</strain>
    </source>
</reference>
<evidence type="ECO:0000313" key="1">
    <source>
        <dbReference type="EMBL" id="AHI33130.1"/>
    </source>
</evidence>